<evidence type="ECO:0000256" key="1">
    <source>
        <dbReference type="SAM" id="MobiDB-lite"/>
    </source>
</evidence>
<dbReference type="Proteomes" id="UP001367676">
    <property type="component" value="Unassembled WGS sequence"/>
</dbReference>
<proteinExistence type="predicted"/>
<feature type="compositionally biased region" description="Basic and acidic residues" evidence="1">
    <location>
        <begin position="64"/>
        <end position="74"/>
    </location>
</feature>
<feature type="region of interest" description="Disordered" evidence="1">
    <location>
        <begin position="47"/>
        <end position="87"/>
    </location>
</feature>
<keyword evidence="3" id="KW-1185">Reference proteome</keyword>
<dbReference type="EMBL" id="JBBCAQ010000032">
    <property type="protein sequence ID" value="KAK7583653.1"/>
    <property type="molecule type" value="Genomic_DNA"/>
</dbReference>
<feature type="compositionally biased region" description="Acidic residues" evidence="1">
    <location>
        <begin position="75"/>
        <end position="87"/>
    </location>
</feature>
<comment type="caution">
    <text evidence="2">The sequence shown here is derived from an EMBL/GenBank/DDBJ whole genome shotgun (WGS) entry which is preliminary data.</text>
</comment>
<evidence type="ECO:0000313" key="3">
    <source>
        <dbReference type="Proteomes" id="UP001367676"/>
    </source>
</evidence>
<reference evidence="2 3" key="1">
    <citation type="submission" date="2024-03" db="EMBL/GenBank/DDBJ databases">
        <title>Adaptation during the transition from Ophiocordyceps entomopathogen to insect associate is accompanied by gene loss and intensified selection.</title>
        <authorList>
            <person name="Ward C.M."/>
            <person name="Onetto C.A."/>
            <person name="Borneman A.R."/>
        </authorList>
    </citation>
    <scope>NUCLEOTIDE SEQUENCE [LARGE SCALE GENOMIC DNA]</scope>
    <source>
        <strain evidence="2">AWRI1</strain>
        <tissue evidence="2">Single Adult Female</tissue>
    </source>
</reference>
<protein>
    <submittedName>
        <fullName evidence="2">Uncharacterized protein</fullName>
    </submittedName>
</protein>
<name>A0AAN9Y3F4_9HEMI</name>
<accession>A0AAN9Y3F4</accession>
<evidence type="ECO:0000313" key="2">
    <source>
        <dbReference type="EMBL" id="KAK7583653.1"/>
    </source>
</evidence>
<sequence length="257" mass="29333">MRLDHSCVPQPTKATPRVTAYGNERRYDVGHQERMAMAMAMAANTHDDEASVRSSFRKSTPGYECEKTKGRPLDEYIDDDDDDDDDNQVAGRVVQEEQRCGDETMALRMRKHLLSHSTRLDTNLTRATTRYEDTNKRRRANVWHGALPLYFECGVQGQNQATSATTPRELELLVVCNSEHEAYIESTHAEQLMYVLRARFTNAFSCSSRACVEKLERMPHATRRDATVKTNANANDEREPQTKRRRFRGGAHSAAYS</sequence>
<organism evidence="2 3">
    <name type="scientific">Parthenolecanium corni</name>
    <dbReference type="NCBI Taxonomy" id="536013"/>
    <lineage>
        <taxon>Eukaryota</taxon>
        <taxon>Metazoa</taxon>
        <taxon>Ecdysozoa</taxon>
        <taxon>Arthropoda</taxon>
        <taxon>Hexapoda</taxon>
        <taxon>Insecta</taxon>
        <taxon>Pterygota</taxon>
        <taxon>Neoptera</taxon>
        <taxon>Paraneoptera</taxon>
        <taxon>Hemiptera</taxon>
        <taxon>Sternorrhyncha</taxon>
        <taxon>Coccoidea</taxon>
        <taxon>Coccidae</taxon>
        <taxon>Parthenolecanium</taxon>
    </lineage>
</organism>
<feature type="region of interest" description="Disordered" evidence="1">
    <location>
        <begin position="222"/>
        <end position="257"/>
    </location>
</feature>
<gene>
    <name evidence="2" type="ORF">V9T40_004616</name>
</gene>
<dbReference type="AlphaFoldDB" id="A0AAN9Y3F4"/>